<accession>A0A9W7TP51</accession>
<proteinExistence type="predicted"/>
<comment type="caution">
    <text evidence="1">The sequence shown here is derived from an EMBL/GenBank/DDBJ whole genome shotgun (WGS) entry which is preliminary data.</text>
</comment>
<name>A0A9W7TP51_TRIRA</name>
<dbReference type="Proteomes" id="UP001059041">
    <property type="component" value="Linkage Group LG15"/>
</dbReference>
<organism evidence="1 2">
    <name type="scientific">Triplophysa rosa</name>
    <name type="common">Cave loach</name>
    <dbReference type="NCBI Taxonomy" id="992332"/>
    <lineage>
        <taxon>Eukaryota</taxon>
        <taxon>Metazoa</taxon>
        <taxon>Chordata</taxon>
        <taxon>Craniata</taxon>
        <taxon>Vertebrata</taxon>
        <taxon>Euteleostomi</taxon>
        <taxon>Actinopterygii</taxon>
        <taxon>Neopterygii</taxon>
        <taxon>Teleostei</taxon>
        <taxon>Ostariophysi</taxon>
        <taxon>Cypriniformes</taxon>
        <taxon>Nemacheilidae</taxon>
        <taxon>Triplophysa</taxon>
    </lineage>
</organism>
<protein>
    <recommendedName>
        <fullName evidence="3">RING-type domain-containing protein</fullName>
    </recommendedName>
</protein>
<keyword evidence="2" id="KW-1185">Reference proteome</keyword>
<evidence type="ECO:0000313" key="1">
    <source>
        <dbReference type="EMBL" id="KAI7799913.1"/>
    </source>
</evidence>
<sequence>SRFFSKVYFYCGVFGWKIEANRTVIVRFMEFEATVPGIMAKVQAALNSEEPLTLTDAQGNEIVESEGTKGSLYWKQNARKIFAVSEEEFQRFQQGCKRKRSRYFVLAAQGLQDVTTVMKELSDIASSNRRTTLVMNDSQAQQLRAAFSCLVCKGPLQQPMYAVCCRSIVGCRVCVLQWRETSTQCLKCREENNNVYEVNGLSDALLVMRDIISVD</sequence>
<dbReference type="EMBL" id="JAFHDT010000015">
    <property type="protein sequence ID" value="KAI7799913.1"/>
    <property type="molecule type" value="Genomic_DNA"/>
</dbReference>
<feature type="non-terminal residue" evidence="1">
    <location>
        <position position="215"/>
    </location>
</feature>
<reference evidence="1" key="1">
    <citation type="submission" date="2021-02" db="EMBL/GenBank/DDBJ databases">
        <title>Comparative genomics reveals that relaxation of natural selection precedes convergent phenotypic evolution of cavefish.</title>
        <authorList>
            <person name="Peng Z."/>
        </authorList>
    </citation>
    <scope>NUCLEOTIDE SEQUENCE</scope>
    <source>
        <tissue evidence="1">Muscle</tissue>
    </source>
</reference>
<evidence type="ECO:0000313" key="2">
    <source>
        <dbReference type="Proteomes" id="UP001059041"/>
    </source>
</evidence>
<dbReference type="Gene3D" id="3.30.40.10">
    <property type="entry name" value="Zinc/RING finger domain, C3HC4 (zinc finger)"/>
    <property type="match status" value="1"/>
</dbReference>
<dbReference type="SUPFAM" id="SSF57850">
    <property type="entry name" value="RING/U-box"/>
    <property type="match status" value="1"/>
</dbReference>
<dbReference type="InterPro" id="IPR013083">
    <property type="entry name" value="Znf_RING/FYVE/PHD"/>
</dbReference>
<dbReference type="AlphaFoldDB" id="A0A9W7TP51"/>
<evidence type="ECO:0008006" key="3">
    <source>
        <dbReference type="Google" id="ProtNLM"/>
    </source>
</evidence>
<gene>
    <name evidence="1" type="ORF">IRJ41_018689</name>
</gene>